<accession>A0ABQ5K0A7</accession>
<dbReference type="Pfam" id="PF00225">
    <property type="entry name" value="Kinesin"/>
    <property type="match status" value="1"/>
</dbReference>
<evidence type="ECO:0000256" key="6">
    <source>
        <dbReference type="SAM" id="MobiDB-lite"/>
    </source>
</evidence>
<feature type="binding site" evidence="3">
    <location>
        <begin position="382"/>
        <end position="389"/>
    </location>
    <ligand>
        <name>ATP</name>
        <dbReference type="ChEBI" id="CHEBI:30616"/>
    </ligand>
</feature>
<feature type="compositionally biased region" description="Basic and acidic residues" evidence="6">
    <location>
        <begin position="1"/>
        <end position="20"/>
    </location>
</feature>
<keyword evidence="2 3" id="KW-0067">ATP-binding</keyword>
<evidence type="ECO:0000313" key="8">
    <source>
        <dbReference type="EMBL" id="GKT22032.1"/>
    </source>
</evidence>
<dbReference type="InterPro" id="IPR036961">
    <property type="entry name" value="Kinesin_motor_dom_sf"/>
</dbReference>
<keyword evidence="5" id="KW-0175">Coiled coil</keyword>
<dbReference type="PANTHER" id="PTHR47972:SF16">
    <property type="entry name" value="KINESIN-LIKE PROTEIN"/>
    <property type="match status" value="1"/>
</dbReference>
<keyword evidence="4" id="KW-0493">Microtubule</keyword>
<evidence type="ECO:0000256" key="3">
    <source>
        <dbReference type="PROSITE-ProRule" id="PRU00283"/>
    </source>
</evidence>
<dbReference type="SMART" id="SM00129">
    <property type="entry name" value="KISc"/>
    <property type="match status" value="1"/>
</dbReference>
<sequence length="664" mass="74960">EEKKKRAEEEAERERKKAEGGEEEEEEDETLIFMKREGEKKKLEEEEDAKDKVLEGELDGIAEANKKRREERETEIRLKLSTIVEKIDTGDTDITDYDLEKLRKKIEEEKERRLEAIESEKRAQKRLEECEEALVEINKEIEAMVNDTAEKNAEMQDQKEKLSSLEAELKTLTEAAENVEAQVNDLQKEIKQLEDSKAHKLEQEEKGKEDEVSLAAQNTKKKEEIEKVKKAIGKYEKKLGAILQIQKDTEVLKTQSEKLNNNIQDSEASIPFMTSLIANEAVQRKAYYNKIQDMKGKIRVFCRCRPMNSTERSKPPEEAGNCVAFPDKFSLQVGDGTRPGGKRYTFDRTFNPDSSQDEVFEDTQLLVQSALDGYNVCIFAYGQTGSGKTYTMMGDGKSKNGITPRALETLFNTVEEGKGRFEYSVDMWMVELYNDNLRDLLVPEKEASGKKYEIKQVDGRTVVLGAKTVPIHNYDGAMKAIELGESHRKTAKTEMNDASSRSHLVMCFVIHGKDLTTKKETIGKLNLIDLAGSERAGKTKAEGERMKEAQSINLSLSALGAVISALSSGKPYVPYRQNKLTYLMMDSIGGTAKTLMFVMVSPSLYNRDETLNSLTYAQRAKKVTNSSKKSAVTSADALQKMLIKVTEKGKELGIDLEAEEEAEK</sequence>
<protein>
    <recommendedName>
        <fullName evidence="4">Kinesin-like protein</fullName>
    </recommendedName>
</protein>
<feature type="coiled-coil region" evidence="5">
    <location>
        <begin position="99"/>
        <end position="238"/>
    </location>
</feature>
<dbReference type="PROSITE" id="PS50067">
    <property type="entry name" value="KINESIN_MOTOR_2"/>
    <property type="match status" value="1"/>
</dbReference>
<gene>
    <name evidence="8" type="ORF">ADUPG1_012038</name>
</gene>
<feature type="region of interest" description="Disordered" evidence="6">
    <location>
        <begin position="1"/>
        <end position="50"/>
    </location>
</feature>
<evidence type="ECO:0000256" key="5">
    <source>
        <dbReference type="SAM" id="Coils"/>
    </source>
</evidence>
<evidence type="ECO:0000313" key="9">
    <source>
        <dbReference type="Proteomes" id="UP001057375"/>
    </source>
</evidence>
<feature type="compositionally biased region" description="Acidic residues" evidence="6">
    <location>
        <begin position="21"/>
        <end position="30"/>
    </location>
</feature>
<dbReference type="InterPro" id="IPR019821">
    <property type="entry name" value="Kinesin_motor_CS"/>
</dbReference>
<name>A0ABQ5K0A7_9EUKA</name>
<dbReference type="EMBL" id="BQXS01012364">
    <property type="protein sequence ID" value="GKT22032.1"/>
    <property type="molecule type" value="Genomic_DNA"/>
</dbReference>
<dbReference type="InterPro" id="IPR027640">
    <property type="entry name" value="Kinesin-like_fam"/>
</dbReference>
<evidence type="ECO:0000256" key="4">
    <source>
        <dbReference type="RuleBase" id="RU000394"/>
    </source>
</evidence>
<dbReference type="Gene3D" id="3.40.850.10">
    <property type="entry name" value="Kinesin motor domain"/>
    <property type="match status" value="1"/>
</dbReference>
<feature type="non-terminal residue" evidence="8">
    <location>
        <position position="1"/>
    </location>
</feature>
<dbReference type="SUPFAM" id="SSF52540">
    <property type="entry name" value="P-loop containing nucleoside triphosphate hydrolases"/>
    <property type="match status" value="1"/>
</dbReference>
<dbReference type="InterPro" id="IPR001752">
    <property type="entry name" value="Kinesin_motor_dom"/>
</dbReference>
<evidence type="ECO:0000259" key="7">
    <source>
        <dbReference type="PROSITE" id="PS50067"/>
    </source>
</evidence>
<dbReference type="Proteomes" id="UP001057375">
    <property type="component" value="Unassembled WGS sequence"/>
</dbReference>
<organism evidence="8 9">
    <name type="scientific">Aduncisulcus paluster</name>
    <dbReference type="NCBI Taxonomy" id="2918883"/>
    <lineage>
        <taxon>Eukaryota</taxon>
        <taxon>Metamonada</taxon>
        <taxon>Carpediemonas-like organisms</taxon>
        <taxon>Aduncisulcus</taxon>
    </lineage>
</organism>
<keyword evidence="9" id="KW-1185">Reference proteome</keyword>
<evidence type="ECO:0000256" key="1">
    <source>
        <dbReference type="ARBA" id="ARBA00022741"/>
    </source>
</evidence>
<proteinExistence type="inferred from homology"/>
<dbReference type="PRINTS" id="PR00380">
    <property type="entry name" value="KINESINHEAVY"/>
</dbReference>
<dbReference type="PANTHER" id="PTHR47972">
    <property type="entry name" value="KINESIN-LIKE PROTEIN KLP-3"/>
    <property type="match status" value="1"/>
</dbReference>
<keyword evidence="1 3" id="KW-0547">Nucleotide-binding</keyword>
<keyword evidence="3 4" id="KW-0505">Motor protein</keyword>
<comment type="similarity">
    <text evidence="3 4">Belongs to the TRAFAC class myosin-kinesin ATPase superfamily. Kinesin family.</text>
</comment>
<feature type="domain" description="Kinesin motor" evidence="7">
    <location>
        <begin position="297"/>
        <end position="623"/>
    </location>
</feature>
<comment type="caution">
    <text evidence="8">The sequence shown here is derived from an EMBL/GenBank/DDBJ whole genome shotgun (WGS) entry which is preliminary data.</text>
</comment>
<evidence type="ECO:0000256" key="2">
    <source>
        <dbReference type="ARBA" id="ARBA00022840"/>
    </source>
</evidence>
<feature type="compositionally biased region" description="Basic and acidic residues" evidence="6">
    <location>
        <begin position="34"/>
        <end position="50"/>
    </location>
</feature>
<dbReference type="InterPro" id="IPR027417">
    <property type="entry name" value="P-loop_NTPase"/>
</dbReference>
<dbReference type="PROSITE" id="PS00411">
    <property type="entry name" value="KINESIN_MOTOR_1"/>
    <property type="match status" value="1"/>
</dbReference>
<reference evidence="8" key="1">
    <citation type="submission" date="2022-03" db="EMBL/GenBank/DDBJ databases">
        <title>Draft genome sequence of Aduncisulcus paluster, a free-living microaerophilic Fornicata.</title>
        <authorList>
            <person name="Yuyama I."/>
            <person name="Kume K."/>
            <person name="Tamura T."/>
            <person name="Inagaki Y."/>
            <person name="Hashimoto T."/>
        </authorList>
    </citation>
    <scope>NUCLEOTIDE SEQUENCE</scope>
    <source>
        <strain evidence="8">NY0171</strain>
    </source>
</reference>